<accession>A0A2H0NFH6</accession>
<dbReference type="AlphaFoldDB" id="A0A2H0NFH6"/>
<feature type="region of interest" description="Disordered" evidence="1">
    <location>
        <begin position="611"/>
        <end position="655"/>
    </location>
</feature>
<evidence type="ECO:0000313" key="2">
    <source>
        <dbReference type="EMBL" id="PIR07649.1"/>
    </source>
</evidence>
<sequence>MVERTATNELLTPKQGFEMLFRTYDSARGVRAKESAASEIARYATEENFDIVSILRATNKAYEALVTGGKDSGIIILSRIEQYFQTAGICHKKLVAQDCDSISELSDANRLIQSIEANEKQSRTRKIQGIPSTPTIANLLSHLNQDIPLYLDGNPERVSETIVPIIANFILYKGKPNYDEAKAAYVDTLRMCQTTVSIDEEDRQQEAQLFDKVLGRIIPASERQAEGIPDIWTRKFNHVSLKDVFDDADDSQRGRKAVRFLSGMTAGDYFWQRFAQGIFFEANLFLPDRPITGLFDYPDYHESMLQVQKGLSEQMILPTFYENLLSLKTDLVPRSVIVPPDRTLDIQIKTIINRLDPLSRRSLGLLIAHFLIYGPMILHKFRPEQELEQIYPHFPICILAEADMRALGNDNRIALIDQMTHSFLARHRDRIFHMWDVRFFGLEKAKLGQLKDGFKASTEFQMEAYHTEQFILSITNRVGCNFIEKLNSDVEGISKANQLIWEDMREIDYWPNPQALHVDEFTHDSLPEIMGLKAIHFHPGENFAETIEFALSTDFEDVYVIGKILPDGSVTFSTDIKDIYPGLDCVLSGIVLASFHDLVLGEKIIAGESEHSEAASTLQTTHESTTTDKPKTRKPSRRTLPRKIREYDPTKPQSAKEIQSRIIKHREAQGYSHRTVDMHRSTLRGVVEYERLLALWSKANTNDRDALTQQLTETRNKMYQPNPKKIENLPPDFKDLKPFTDHNGEVCYRKTWVVGYDSPITP</sequence>
<reference evidence="2 3" key="1">
    <citation type="submission" date="2017-09" db="EMBL/GenBank/DDBJ databases">
        <title>Depth-based differentiation of microbial function through sediment-hosted aquifers and enrichment of novel symbionts in the deep terrestrial subsurface.</title>
        <authorList>
            <person name="Probst A.J."/>
            <person name="Ladd B."/>
            <person name="Jarett J.K."/>
            <person name="Geller-Mcgrath D.E."/>
            <person name="Sieber C.M."/>
            <person name="Emerson J.B."/>
            <person name="Anantharaman K."/>
            <person name="Thomas B.C."/>
            <person name="Malmstrom R."/>
            <person name="Stieglmeier M."/>
            <person name="Klingl A."/>
            <person name="Woyke T."/>
            <person name="Ryan C.M."/>
            <person name="Banfield J.F."/>
        </authorList>
    </citation>
    <scope>NUCLEOTIDE SEQUENCE [LARGE SCALE GENOMIC DNA]</scope>
    <source>
        <strain evidence="2">CG11_big_fil_rev_8_21_14_0_20_37_11</strain>
    </source>
</reference>
<name>A0A2H0NFH6_9BACT</name>
<protein>
    <submittedName>
        <fullName evidence="2">Uncharacterized protein</fullName>
    </submittedName>
</protein>
<dbReference type="EMBL" id="PCWS01000155">
    <property type="protein sequence ID" value="PIR07649.1"/>
    <property type="molecule type" value="Genomic_DNA"/>
</dbReference>
<evidence type="ECO:0000313" key="3">
    <source>
        <dbReference type="Proteomes" id="UP000230707"/>
    </source>
</evidence>
<feature type="non-terminal residue" evidence="2">
    <location>
        <position position="762"/>
    </location>
</feature>
<evidence type="ECO:0000256" key="1">
    <source>
        <dbReference type="SAM" id="MobiDB-lite"/>
    </source>
</evidence>
<proteinExistence type="predicted"/>
<gene>
    <name evidence="2" type="ORF">COV53_07185</name>
</gene>
<feature type="compositionally biased region" description="Basic residues" evidence="1">
    <location>
        <begin position="631"/>
        <end position="642"/>
    </location>
</feature>
<dbReference type="Proteomes" id="UP000230707">
    <property type="component" value="Unassembled WGS sequence"/>
</dbReference>
<comment type="caution">
    <text evidence="2">The sequence shown here is derived from an EMBL/GenBank/DDBJ whole genome shotgun (WGS) entry which is preliminary data.</text>
</comment>
<organism evidence="2 3">
    <name type="scientific">Candidatus Gottesmanbacteria bacterium CG11_big_fil_rev_8_21_14_0_20_37_11</name>
    <dbReference type="NCBI Taxonomy" id="1974575"/>
    <lineage>
        <taxon>Bacteria</taxon>
        <taxon>Candidatus Gottesmaniibacteriota</taxon>
    </lineage>
</organism>